<proteinExistence type="inferred from homology"/>
<dbReference type="AlphaFoldDB" id="A0A3N6QDV5"/>
<dbReference type="InterPro" id="IPR042080">
    <property type="entry name" value="RNA_2'-PTrans_N"/>
</dbReference>
<evidence type="ECO:0000256" key="3">
    <source>
        <dbReference type="ARBA" id="ARBA00023027"/>
    </source>
</evidence>
<dbReference type="Gene3D" id="1.10.10.970">
    <property type="entry name" value="RNA 2'-phosphotransferase, Tpt1/KptA family, N-terminal domain"/>
    <property type="match status" value="1"/>
</dbReference>
<evidence type="ECO:0000256" key="1">
    <source>
        <dbReference type="ARBA" id="ARBA00009836"/>
    </source>
</evidence>
<comment type="caution">
    <text evidence="6">The sequence shown here is derived from an EMBL/GenBank/DDBJ whole genome shotgun (WGS) entry which is preliminary data.</text>
</comment>
<dbReference type="PANTHER" id="PTHR12684:SF2">
    <property type="entry name" value="TRNA 2'-PHOSPHOTRANSFERASE 1"/>
    <property type="match status" value="1"/>
</dbReference>
<evidence type="ECO:0000313" key="6">
    <source>
        <dbReference type="EMBL" id="RQH27883.1"/>
    </source>
</evidence>
<accession>A0A3N6QDV5</accession>
<comment type="similarity">
    <text evidence="1 5">Belongs to the KptA/TPT1 family.</text>
</comment>
<evidence type="ECO:0000256" key="2">
    <source>
        <dbReference type="ARBA" id="ARBA00022679"/>
    </source>
</evidence>
<dbReference type="RefSeq" id="WP_124147212.1">
    <property type="nucleotide sequence ID" value="NZ_CAWOKI010000242.1"/>
</dbReference>
<dbReference type="EC" id="2.7.1.-" evidence="5"/>
<keyword evidence="7" id="KW-1185">Reference proteome</keyword>
<dbReference type="InterPro" id="IPR002745">
    <property type="entry name" value="Ptrans_KptA/Tpt1"/>
</dbReference>
<evidence type="ECO:0000256" key="5">
    <source>
        <dbReference type="HAMAP-Rule" id="MF_00299"/>
    </source>
</evidence>
<dbReference type="Pfam" id="PF01885">
    <property type="entry name" value="PTS_2-RNA"/>
    <property type="match status" value="1"/>
</dbReference>
<dbReference type="GO" id="GO:0006388">
    <property type="term" value="P:tRNA splicing, via endonucleolytic cleavage and ligation"/>
    <property type="evidence" value="ECO:0007669"/>
    <property type="project" value="UniProtKB-UniRule"/>
</dbReference>
<dbReference type="InterPro" id="IPR042081">
    <property type="entry name" value="RNA_2'-PTrans_C"/>
</dbReference>
<dbReference type="OrthoDB" id="4537997at2"/>
<dbReference type="NCBIfam" id="NF002014">
    <property type="entry name" value="PRK00819.1-4"/>
    <property type="match status" value="1"/>
</dbReference>
<organism evidence="6 7">
    <name type="scientific">Okeania hirsuta</name>
    <dbReference type="NCBI Taxonomy" id="1458930"/>
    <lineage>
        <taxon>Bacteria</taxon>
        <taxon>Bacillati</taxon>
        <taxon>Cyanobacteriota</taxon>
        <taxon>Cyanophyceae</taxon>
        <taxon>Oscillatoriophycideae</taxon>
        <taxon>Oscillatoriales</taxon>
        <taxon>Microcoleaceae</taxon>
        <taxon>Okeania</taxon>
    </lineage>
</organism>
<dbReference type="InterPro" id="IPR022928">
    <property type="entry name" value="RNA_2'-PTrans_KptA"/>
</dbReference>
<gene>
    <name evidence="5" type="primary">kptA</name>
    <name evidence="6" type="ORF">D5R40_26390</name>
</gene>
<dbReference type="EMBL" id="RCBY01000226">
    <property type="protein sequence ID" value="RQH27883.1"/>
    <property type="molecule type" value="Genomic_DNA"/>
</dbReference>
<reference evidence="6 7" key="1">
    <citation type="journal article" date="2018" name="ACS Chem. Biol.">
        <title>Ketoreductase domain dysfunction expands chemodiversity: malyngamide biosynthesis in the cyanobacterium Okeania hirsuta.</title>
        <authorList>
            <person name="Moss N.A."/>
            <person name="Leao T."/>
            <person name="Rankin M."/>
            <person name="McCullough T.M."/>
            <person name="Qu P."/>
            <person name="Korobeynikov A."/>
            <person name="Smith J.L."/>
            <person name="Gerwick L."/>
            <person name="Gerwick W.H."/>
        </authorList>
    </citation>
    <scope>NUCLEOTIDE SEQUENCE [LARGE SCALE GENOMIC DNA]</scope>
    <source>
        <strain evidence="6 7">PAB10Feb10-1</strain>
    </source>
</reference>
<name>A0A3N6QDV5_9CYAN</name>
<dbReference type="SUPFAM" id="SSF56399">
    <property type="entry name" value="ADP-ribosylation"/>
    <property type="match status" value="1"/>
</dbReference>
<keyword evidence="3 5" id="KW-0520">NAD</keyword>
<dbReference type="GO" id="GO:0000215">
    <property type="term" value="F:tRNA 2'-phosphotransferase activity"/>
    <property type="evidence" value="ECO:0007669"/>
    <property type="project" value="TreeGrafter"/>
</dbReference>
<dbReference type="Gene3D" id="3.20.170.30">
    <property type="match status" value="1"/>
</dbReference>
<keyword evidence="2 5" id="KW-0808">Transferase</keyword>
<evidence type="ECO:0000256" key="4">
    <source>
        <dbReference type="ARBA" id="ARBA00025212"/>
    </source>
</evidence>
<dbReference type="GO" id="GO:0003950">
    <property type="term" value="F:NAD+ poly-ADP-ribosyltransferase activity"/>
    <property type="evidence" value="ECO:0007669"/>
    <property type="project" value="InterPro"/>
</dbReference>
<comment type="function">
    <text evidence="4 5">Removes the 2'-phosphate from RNA via an intermediate in which the phosphate is ADP-ribosylated by NAD followed by a presumed transesterification to release the RNA and generate ADP-ribose 1''-2''-cyclic phosphate (APPR&gt;P). May function as an ADP-ribosylase.</text>
</comment>
<protein>
    <recommendedName>
        <fullName evidence="5">Probable RNA 2'-phosphotransferase</fullName>
        <ecNumber evidence="5">2.7.1.-</ecNumber>
    </recommendedName>
</protein>
<evidence type="ECO:0000313" key="7">
    <source>
        <dbReference type="Proteomes" id="UP000269154"/>
    </source>
</evidence>
<dbReference type="Proteomes" id="UP000269154">
    <property type="component" value="Unassembled WGS sequence"/>
</dbReference>
<dbReference type="HAMAP" id="MF_00299">
    <property type="entry name" value="KptA"/>
    <property type="match status" value="1"/>
</dbReference>
<dbReference type="PANTHER" id="PTHR12684">
    <property type="entry name" value="PUTATIVE PHOSPHOTRANSFERASE"/>
    <property type="match status" value="1"/>
</dbReference>
<sequence>MNNYPIEKISKYLSWVLRHRPDKIGIKLDANGWVAIEELLKASQNYNFPITQIELNEVVEKNDKKRFSLDSTQTLIRANQGHSLTVDLQLKAIKPPDILYHGTGNHLIDLIKQTGLQKMSRHHVHLSKDINTAINVGKRKGKPAVFAVDASAMYKDDYKFYFSANHVWLVDEVPSQYLQIMRK</sequence>